<dbReference type="EMBL" id="OW152826">
    <property type="protein sequence ID" value="CAH2042375.1"/>
    <property type="molecule type" value="Genomic_DNA"/>
</dbReference>
<organism evidence="1 2">
    <name type="scientific">Iphiclides podalirius</name>
    <name type="common">scarce swallowtail</name>
    <dbReference type="NCBI Taxonomy" id="110791"/>
    <lineage>
        <taxon>Eukaryota</taxon>
        <taxon>Metazoa</taxon>
        <taxon>Ecdysozoa</taxon>
        <taxon>Arthropoda</taxon>
        <taxon>Hexapoda</taxon>
        <taxon>Insecta</taxon>
        <taxon>Pterygota</taxon>
        <taxon>Neoptera</taxon>
        <taxon>Endopterygota</taxon>
        <taxon>Lepidoptera</taxon>
        <taxon>Glossata</taxon>
        <taxon>Ditrysia</taxon>
        <taxon>Papilionoidea</taxon>
        <taxon>Papilionidae</taxon>
        <taxon>Papilioninae</taxon>
        <taxon>Iphiclides</taxon>
    </lineage>
</organism>
<evidence type="ECO:0000313" key="1">
    <source>
        <dbReference type="EMBL" id="CAH2042375.1"/>
    </source>
</evidence>
<gene>
    <name evidence="1" type="ORF">IPOD504_LOCUS3770</name>
</gene>
<evidence type="ECO:0000313" key="2">
    <source>
        <dbReference type="Proteomes" id="UP000837857"/>
    </source>
</evidence>
<name>A0ABN8I0T0_9NEOP</name>
<proteinExistence type="predicted"/>
<feature type="non-terminal residue" evidence="1">
    <location>
        <position position="80"/>
    </location>
</feature>
<sequence length="80" mass="8796">MHVFGGRSHQGNRVSVVTRSRLVVGTVSNVPCQSERPEWQRDAMPEIKLQCSSELAARYCGAGPPFIVIAEVDTQLAGWQ</sequence>
<protein>
    <submittedName>
        <fullName evidence="1">Uncharacterized protein</fullName>
    </submittedName>
</protein>
<dbReference type="Proteomes" id="UP000837857">
    <property type="component" value="Chromosome 14"/>
</dbReference>
<reference evidence="1" key="1">
    <citation type="submission" date="2022-03" db="EMBL/GenBank/DDBJ databases">
        <authorList>
            <person name="Martin H S."/>
        </authorList>
    </citation>
    <scope>NUCLEOTIDE SEQUENCE</scope>
</reference>
<accession>A0ABN8I0T0</accession>
<keyword evidence="2" id="KW-1185">Reference proteome</keyword>